<feature type="compositionally biased region" description="Polar residues" evidence="1">
    <location>
        <begin position="336"/>
        <end position="347"/>
    </location>
</feature>
<feature type="compositionally biased region" description="Polar residues" evidence="1">
    <location>
        <begin position="51"/>
        <end position="64"/>
    </location>
</feature>
<feature type="compositionally biased region" description="Pro residues" evidence="1">
    <location>
        <begin position="705"/>
        <end position="730"/>
    </location>
</feature>
<reference evidence="2" key="1">
    <citation type="submission" date="2019-04" db="EMBL/GenBank/DDBJ databases">
        <title>Friends and foes A comparative genomics studyof 23 Aspergillus species from section Flavi.</title>
        <authorList>
            <consortium name="DOE Joint Genome Institute"/>
            <person name="Kjaerbolling I."/>
            <person name="Vesth T."/>
            <person name="Frisvad J.C."/>
            <person name="Nybo J.L."/>
            <person name="Theobald S."/>
            <person name="Kildgaard S."/>
            <person name="Isbrandt T."/>
            <person name="Kuo A."/>
            <person name="Sato A."/>
            <person name="Lyhne E.K."/>
            <person name="Kogle M.E."/>
            <person name="Wiebenga A."/>
            <person name="Kun R.S."/>
            <person name="Lubbers R.J."/>
            <person name="Makela M.R."/>
            <person name="Barry K."/>
            <person name="Chovatia M."/>
            <person name="Clum A."/>
            <person name="Daum C."/>
            <person name="Haridas S."/>
            <person name="He G."/>
            <person name="LaButti K."/>
            <person name="Lipzen A."/>
            <person name="Mondo S."/>
            <person name="Riley R."/>
            <person name="Salamov A."/>
            <person name="Simmons B.A."/>
            <person name="Magnuson J.K."/>
            <person name="Henrissat B."/>
            <person name="Mortensen U.H."/>
            <person name="Larsen T.O."/>
            <person name="Devries R.P."/>
            <person name="Grigoriev I.V."/>
            <person name="Machida M."/>
            <person name="Baker S.E."/>
            <person name="Andersen M.R."/>
        </authorList>
    </citation>
    <scope>NUCLEOTIDE SEQUENCE [LARGE SCALE GENOMIC DNA]</scope>
    <source>
        <strain evidence="2">IBT 14317</strain>
    </source>
</reference>
<protein>
    <submittedName>
        <fullName evidence="2">Uncharacterized protein</fullName>
    </submittedName>
</protein>
<sequence length="1085" mass="120459">MARRYQIDELLWLRSSPLVTKPTNLPPVEEWMGPIPDPTTQRKSTGPRDPSNPNETTPRRSSIFESRHISRNSNSEDIILGPPKTAFASASRVPGKGSIDATERPSRQPDSDDTKNDRLNFRGKFFKDREAGDNNFDRRDGKTDPFTPRRGDRDDWNAGRPRRPFGQDENERKPRRNGEFDRWESRDFNRDRDQQTPNFERGARDKDSRFFPRKDGQPGRARHEGSWFRDESNQDGPDGEEEKTPIRSRDWRRDRHGADRDWTRGAKFEQEPEWLDSTDKDEPRRVHTQEDFERWKERMKAGSSQAPVEEKKETSAEPTPIPTQKPEPRPTDGEIFSSNGAPFQSDTAMERFFGLLVEQKPPQETSTSSPLEATVVSQATPKENIPPKSFKSSRFAGLFSPPPGSPAKESDFQIGNMSPTVLPSTTDADQEGFQRILQMLGGSKSRNATPHNDTAQPNRPPSLPQIDPIQSAISSPSREQIKRPDPMLMQDSSIRSAGPAVDPQAREREHLLRLMQQVRVTPVTNQVQGNHGLPQSAGAAPGMMHMPEMLPPPPGLASAPKVPNFIDDPAIANMQRADHDQLRRRPANGPPMGYFEDMPFPQGRQVPITPGGSRAPQGQGLPGMGVQRPPGFEHLPPPGWAGHQLPPQQGGGPGPLAPPPGIPTPTRGVNPNFMSNMMPMHGNVPPLVERQPFPRGAGGSGSAGFPPPPMMPPPGYINGPPPSGFPPMPPNAEALMGLGHGGQGPFDGNPGPQGPPPSSRHLLDMFGQVGAGDARGGMLGDMMDEVDFELCLDIDQYVRRHEDLEGGTEIDNDPVNTERGHKKLKTTEKPESDLPNDEGMYQYPHASPEAKHTATTHHDQNMGSGSDTEPDTRSSVTGANVSTEVDEGAMDIETETDVEVHTDDIHNRPSSTYIVHPSHLFPIYEDTDNSHLENHSILTSRFTTYSSPDEDKENSTEDEYEQLPRQRVSANPRMWARPPTDRFFAGDFGSGYQVLDGPRDGYHMEETDTEVEDGSVSDDGHFDVDVRGVEMEDLRESFHALSAFFHPLTFHLPSQLPSPRSSEAEGRVGGAQRRCLRPRPVVYFE</sequence>
<dbReference type="OrthoDB" id="2504266at2759"/>
<gene>
    <name evidence="2" type="ORF">BDV23DRAFT_192964</name>
</gene>
<feature type="region of interest" description="Disordered" evidence="1">
    <location>
        <begin position="942"/>
        <end position="963"/>
    </location>
</feature>
<name>A0A5N7CQ84_PETAA</name>
<feature type="compositionally biased region" description="Polar residues" evidence="1">
    <location>
        <begin position="861"/>
        <end position="883"/>
    </location>
</feature>
<dbReference type="AlphaFoldDB" id="A0A5N7CQ84"/>
<feature type="compositionally biased region" description="Basic and acidic residues" evidence="1">
    <location>
        <begin position="101"/>
        <end position="157"/>
    </location>
</feature>
<feature type="region of interest" description="Disordered" evidence="1">
    <location>
        <begin position="16"/>
        <end position="504"/>
    </location>
</feature>
<feature type="compositionally biased region" description="Basic and acidic residues" evidence="1">
    <location>
        <begin position="165"/>
        <end position="194"/>
    </location>
</feature>
<evidence type="ECO:0000313" key="2">
    <source>
        <dbReference type="EMBL" id="KAE8396069.1"/>
    </source>
</evidence>
<dbReference type="Proteomes" id="UP000326877">
    <property type="component" value="Unassembled WGS sequence"/>
</dbReference>
<feature type="region of interest" description="Disordered" evidence="1">
    <location>
        <begin position="609"/>
        <end position="673"/>
    </location>
</feature>
<feature type="compositionally biased region" description="Acidic residues" evidence="1">
    <location>
        <begin position="948"/>
        <end position="961"/>
    </location>
</feature>
<proteinExistence type="predicted"/>
<feature type="compositionally biased region" description="Polar residues" evidence="1">
    <location>
        <begin position="413"/>
        <end position="427"/>
    </location>
</feature>
<feature type="region of interest" description="Disordered" evidence="1">
    <location>
        <begin position="805"/>
        <end position="890"/>
    </location>
</feature>
<feature type="compositionally biased region" description="Basic and acidic residues" evidence="1">
    <location>
        <begin position="242"/>
        <end position="270"/>
    </location>
</feature>
<evidence type="ECO:0000256" key="1">
    <source>
        <dbReference type="SAM" id="MobiDB-lite"/>
    </source>
</evidence>
<feature type="compositionally biased region" description="Basic and acidic residues" evidence="1">
    <location>
        <begin position="201"/>
        <end position="232"/>
    </location>
</feature>
<accession>A0A5N7CQ84</accession>
<feature type="region of interest" description="Disordered" evidence="1">
    <location>
        <begin position="688"/>
        <end position="760"/>
    </location>
</feature>
<feature type="compositionally biased region" description="Basic and acidic residues" evidence="1">
    <location>
        <begin position="277"/>
        <end position="300"/>
    </location>
</feature>
<feature type="compositionally biased region" description="Polar residues" evidence="1">
    <location>
        <begin position="362"/>
        <end position="381"/>
    </location>
</feature>
<feature type="compositionally biased region" description="Basic and acidic residues" evidence="1">
    <location>
        <begin position="848"/>
        <end position="860"/>
    </location>
</feature>
<dbReference type="EMBL" id="ML735216">
    <property type="protein sequence ID" value="KAE8396069.1"/>
    <property type="molecule type" value="Genomic_DNA"/>
</dbReference>
<dbReference type="InterPro" id="IPR046784">
    <property type="entry name" value="Eap1"/>
</dbReference>
<organism evidence="2">
    <name type="scientific">Petromyces alliaceus</name>
    <name type="common">Aspergillus alliaceus</name>
    <dbReference type="NCBI Taxonomy" id="209559"/>
    <lineage>
        <taxon>Eukaryota</taxon>
        <taxon>Fungi</taxon>
        <taxon>Dikarya</taxon>
        <taxon>Ascomycota</taxon>
        <taxon>Pezizomycotina</taxon>
        <taxon>Eurotiomycetes</taxon>
        <taxon>Eurotiomycetidae</taxon>
        <taxon>Eurotiales</taxon>
        <taxon>Aspergillaceae</taxon>
        <taxon>Aspergillus</taxon>
        <taxon>Aspergillus subgen. Circumdati</taxon>
    </lineage>
</organism>
<dbReference type="Pfam" id="PF20566">
    <property type="entry name" value="Eap1"/>
    <property type="match status" value="1"/>
</dbReference>
<feature type="compositionally biased region" description="Polar residues" evidence="1">
    <location>
        <begin position="444"/>
        <end position="457"/>
    </location>
</feature>